<dbReference type="RefSeq" id="WP_248946019.1">
    <property type="nucleotide sequence ID" value="NZ_JAGQDC010000009.1"/>
</dbReference>
<dbReference type="InterPro" id="IPR027417">
    <property type="entry name" value="P-loop_NTPase"/>
</dbReference>
<dbReference type="InterPro" id="IPR050474">
    <property type="entry name" value="Hel308_SKI2-like"/>
</dbReference>
<keyword evidence="4" id="KW-0067">ATP-binding</keyword>
<proteinExistence type="predicted"/>
<feature type="domain" description="Helicase ATP-binding" evidence="5">
    <location>
        <begin position="145"/>
        <end position="412"/>
    </location>
</feature>
<evidence type="ECO:0000259" key="6">
    <source>
        <dbReference type="PROSITE" id="PS51194"/>
    </source>
</evidence>
<accession>A0ABT0KCR0</accession>
<dbReference type="GO" id="GO:0004386">
    <property type="term" value="F:helicase activity"/>
    <property type="evidence" value="ECO:0007669"/>
    <property type="project" value="UniProtKB-KW"/>
</dbReference>
<keyword evidence="8" id="KW-1185">Reference proteome</keyword>
<dbReference type="Proteomes" id="UP001165275">
    <property type="component" value="Unassembled WGS sequence"/>
</dbReference>
<dbReference type="SUPFAM" id="SSF52540">
    <property type="entry name" value="P-loop containing nucleoside triphosphate hydrolases"/>
    <property type="match status" value="1"/>
</dbReference>
<dbReference type="PROSITE" id="PS51194">
    <property type="entry name" value="HELICASE_CTER"/>
    <property type="match status" value="1"/>
</dbReference>
<name>A0ABT0KCR0_9GAMM</name>
<evidence type="ECO:0000256" key="3">
    <source>
        <dbReference type="ARBA" id="ARBA00022806"/>
    </source>
</evidence>
<dbReference type="SMART" id="SM00490">
    <property type="entry name" value="HELICc"/>
    <property type="match status" value="1"/>
</dbReference>
<keyword evidence="2" id="KW-0378">Hydrolase</keyword>
<evidence type="ECO:0000313" key="7">
    <source>
        <dbReference type="EMBL" id="MCL1029810.1"/>
    </source>
</evidence>
<evidence type="ECO:0000259" key="5">
    <source>
        <dbReference type="PROSITE" id="PS51192"/>
    </source>
</evidence>
<dbReference type="SMART" id="SM00487">
    <property type="entry name" value="DEXDc"/>
    <property type="match status" value="1"/>
</dbReference>
<organism evidence="7 8">
    <name type="scientific">Serratia silvae</name>
    <dbReference type="NCBI Taxonomy" id="2824122"/>
    <lineage>
        <taxon>Bacteria</taxon>
        <taxon>Pseudomonadati</taxon>
        <taxon>Pseudomonadota</taxon>
        <taxon>Gammaproteobacteria</taxon>
        <taxon>Enterobacterales</taxon>
        <taxon>Yersiniaceae</taxon>
        <taxon>Serratia</taxon>
    </lineage>
</organism>
<dbReference type="PROSITE" id="PS51192">
    <property type="entry name" value="HELICASE_ATP_BIND_1"/>
    <property type="match status" value="1"/>
</dbReference>
<sequence length="841" mass="97080">MEYNVLKKLLTIELFNIAANLQFIDEKPSNIEYDDLIKIVSTSEKLSRQGTIESKEKTILIIALCWEYCDDNYKSSLREIFILQLTRIGFSPSTILLDSNYAENKKYYAFNSYLNQLQVAISQQEHTVSIGDENYVLSNFQRNVWDASEKYKYVAISAPTSAGKSFVIYLRIIKDILSGFSRFVYIVPTISLINQVTKDLSLLLKKMQLSHIKVLNNLYDDDFDNKIYILTQERLISFFNKEDTNFTCEIIIIDEIQNIERVANDDSQRSKILYDVLKEIDRTDSVKQVILSGPGLRNIGDLSNSIFKGKCHVVEDIVPPVLNITYSISYHEKTAYLNQYTPFLDSHNRVLISNDSMLPPSKKVMYNDYFHDFLSNLIINIGRKPKNIIFSPTPDQARKTAIALFERDINNYDDVLINSLSDYIKDFVHTEYDLARTVTKKIAYHSGSLPLHIRSSIENAFVDGVIDNVVCTTTLMQGVNFPASNVIIRNPNLYIRRKSGIAQSKLSDYEFSNLRGRAGRLLKEFIGRTIVLDEPTFLSEENDNNFKNTIKTFEKEITVGYGSSYRASQTEIERILMTNNILIDGEYKHLLTYIRNTLYKNGMSGIKMLREVGINISSEVATHALHYISKLQSPRHYILNNRYWDPFDLELLFIEKNKDKFLTLPSTIWSKNLTSQLQSAILKMAKIFPYYFKKYISKEINEIFIYSVCINATKWCREIPLKDILEERDFSNSKDVSKSIDDAIKIITRTVSYGLPMFLKPLADLGDKENNILSHIENGTYTVVSKNLTNQGIPRDTAIYLNTQYIKNSPEFSMNQVIKKVQNDVHHNNYWILKQIEHLGN</sequence>
<protein>
    <submittedName>
        <fullName evidence="7">DEAD/DEAH box helicase</fullName>
    </submittedName>
</protein>
<gene>
    <name evidence="7" type="ORF">KAJ71_12380</name>
</gene>
<evidence type="ECO:0000256" key="2">
    <source>
        <dbReference type="ARBA" id="ARBA00022801"/>
    </source>
</evidence>
<dbReference type="PANTHER" id="PTHR47961">
    <property type="entry name" value="DNA POLYMERASE THETA, PUTATIVE (AFU_ORTHOLOGUE AFUA_1G05260)-RELATED"/>
    <property type="match status" value="1"/>
</dbReference>
<dbReference type="InterPro" id="IPR001650">
    <property type="entry name" value="Helicase_C-like"/>
</dbReference>
<dbReference type="EMBL" id="JAGQDC010000009">
    <property type="protein sequence ID" value="MCL1029810.1"/>
    <property type="molecule type" value="Genomic_DNA"/>
</dbReference>
<dbReference type="Pfam" id="PF00270">
    <property type="entry name" value="DEAD"/>
    <property type="match status" value="1"/>
</dbReference>
<dbReference type="InterPro" id="IPR014001">
    <property type="entry name" value="Helicase_ATP-bd"/>
</dbReference>
<comment type="caution">
    <text evidence="7">The sequence shown here is derived from an EMBL/GenBank/DDBJ whole genome shotgun (WGS) entry which is preliminary data.</text>
</comment>
<dbReference type="InterPro" id="IPR011545">
    <property type="entry name" value="DEAD/DEAH_box_helicase_dom"/>
</dbReference>
<evidence type="ECO:0000256" key="1">
    <source>
        <dbReference type="ARBA" id="ARBA00022741"/>
    </source>
</evidence>
<dbReference type="PANTHER" id="PTHR47961:SF6">
    <property type="entry name" value="DNA-DIRECTED DNA POLYMERASE"/>
    <property type="match status" value="1"/>
</dbReference>
<evidence type="ECO:0000256" key="4">
    <source>
        <dbReference type="ARBA" id="ARBA00022840"/>
    </source>
</evidence>
<keyword evidence="3 7" id="KW-0347">Helicase</keyword>
<dbReference type="Gene3D" id="3.40.50.300">
    <property type="entry name" value="P-loop containing nucleotide triphosphate hydrolases"/>
    <property type="match status" value="2"/>
</dbReference>
<feature type="domain" description="Helicase C-terminal" evidence="6">
    <location>
        <begin position="404"/>
        <end position="573"/>
    </location>
</feature>
<reference evidence="7" key="1">
    <citation type="submission" date="2021-04" db="EMBL/GenBank/DDBJ databases">
        <title>Genome sequence of Serratia sp. arafor3.</title>
        <authorList>
            <person name="Besaury L."/>
        </authorList>
    </citation>
    <scope>NUCLEOTIDE SEQUENCE</scope>
    <source>
        <strain evidence="7">Arafor3</strain>
    </source>
</reference>
<evidence type="ECO:0000313" key="8">
    <source>
        <dbReference type="Proteomes" id="UP001165275"/>
    </source>
</evidence>
<keyword evidence="1" id="KW-0547">Nucleotide-binding</keyword>